<evidence type="ECO:0000259" key="5">
    <source>
        <dbReference type="PROSITE" id="PS51900"/>
    </source>
</evidence>
<accession>A0A841J5E2</accession>
<protein>
    <recommendedName>
        <fullName evidence="5">Core-binding (CB) domain-containing protein</fullName>
    </recommendedName>
</protein>
<evidence type="ECO:0000256" key="4">
    <source>
        <dbReference type="SAM" id="MobiDB-lite"/>
    </source>
</evidence>
<keyword evidence="7" id="KW-1185">Reference proteome</keyword>
<dbReference type="GO" id="GO:0015074">
    <property type="term" value="P:DNA integration"/>
    <property type="evidence" value="ECO:0007669"/>
    <property type="project" value="UniProtKB-KW"/>
</dbReference>
<feature type="region of interest" description="Disordered" evidence="4">
    <location>
        <begin position="136"/>
        <end position="168"/>
    </location>
</feature>
<dbReference type="EMBL" id="JACIJP010000009">
    <property type="protein sequence ID" value="MBB6125562.1"/>
    <property type="molecule type" value="Genomic_DNA"/>
</dbReference>
<reference evidence="6 7" key="1">
    <citation type="submission" date="2020-08" db="EMBL/GenBank/DDBJ databases">
        <title>Genomic Encyclopedia of Type Strains, Phase IV (KMG-IV): sequencing the most valuable type-strain genomes for metagenomic binning, comparative biology and taxonomic classification.</title>
        <authorList>
            <person name="Goeker M."/>
        </authorList>
    </citation>
    <scope>NUCLEOTIDE SEQUENCE [LARGE SCALE GENOMIC DNA]</scope>
    <source>
        <strain evidence="6 7">DSM 102255</strain>
    </source>
</reference>
<keyword evidence="2 3" id="KW-0238">DNA-binding</keyword>
<evidence type="ECO:0000256" key="1">
    <source>
        <dbReference type="ARBA" id="ARBA00022908"/>
    </source>
</evidence>
<evidence type="ECO:0000313" key="6">
    <source>
        <dbReference type="EMBL" id="MBB6125562.1"/>
    </source>
</evidence>
<feature type="compositionally biased region" description="Low complexity" evidence="4">
    <location>
        <begin position="146"/>
        <end position="158"/>
    </location>
</feature>
<gene>
    <name evidence="6" type="ORF">FHS92_003326</name>
</gene>
<evidence type="ECO:0000256" key="2">
    <source>
        <dbReference type="ARBA" id="ARBA00023125"/>
    </source>
</evidence>
<dbReference type="PROSITE" id="PS51900">
    <property type="entry name" value="CB"/>
    <property type="match status" value="1"/>
</dbReference>
<name>A0A841J5E2_9SPHN</name>
<evidence type="ECO:0000313" key="7">
    <source>
        <dbReference type="Proteomes" id="UP000552700"/>
    </source>
</evidence>
<dbReference type="AlphaFoldDB" id="A0A841J5E2"/>
<dbReference type="GO" id="GO:0003677">
    <property type="term" value="F:DNA binding"/>
    <property type="evidence" value="ECO:0007669"/>
    <property type="project" value="UniProtKB-UniRule"/>
</dbReference>
<dbReference type="Proteomes" id="UP000552700">
    <property type="component" value="Unassembled WGS sequence"/>
</dbReference>
<dbReference type="SUPFAM" id="SSF47823">
    <property type="entry name" value="lambda integrase-like, N-terminal domain"/>
    <property type="match status" value="1"/>
</dbReference>
<keyword evidence="1" id="KW-0229">DNA integration</keyword>
<sequence>MEAEAPNDENALIPAETGAIAPGSADDLSWAVVNMRAGERIVVNEALIAAYQAASSPHSIRALKSDLEAFDLWCRRHNRIALPASPETVADCLDDRAGKGSKPASLGRYKASIANIHQLRSERYDPRPAGEIAVAGDPPHGRRATGPGKAAAVQGAGAQRRRGRSQETQCALAAGGVFG</sequence>
<organism evidence="6 7">
    <name type="scientific">Sphingobium subterraneum</name>
    <dbReference type="NCBI Taxonomy" id="627688"/>
    <lineage>
        <taxon>Bacteria</taxon>
        <taxon>Pseudomonadati</taxon>
        <taxon>Pseudomonadota</taxon>
        <taxon>Alphaproteobacteria</taxon>
        <taxon>Sphingomonadales</taxon>
        <taxon>Sphingomonadaceae</taxon>
        <taxon>Sphingobium</taxon>
    </lineage>
</organism>
<feature type="domain" description="Core-binding (CB)" evidence="5">
    <location>
        <begin position="42"/>
        <end position="121"/>
    </location>
</feature>
<evidence type="ECO:0000256" key="3">
    <source>
        <dbReference type="PROSITE-ProRule" id="PRU01248"/>
    </source>
</evidence>
<dbReference type="InterPro" id="IPR010998">
    <property type="entry name" value="Integrase_recombinase_N"/>
</dbReference>
<dbReference type="Gene3D" id="1.10.150.130">
    <property type="match status" value="1"/>
</dbReference>
<comment type="caution">
    <text evidence="6">The sequence shown here is derived from an EMBL/GenBank/DDBJ whole genome shotgun (WGS) entry which is preliminary data.</text>
</comment>
<dbReference type="InterPro" id="IPR044068">
    <property type="entry name" value="CB"/>
</dbReference>
<proteinExistence type="predicted"/>